<evidence type="ECO:0000256" key="1">
    <source>
        <dbReference type="ARBA" id="ARBA00007626"/>
    </source>
</evidence>
<gene>
    <name evidence="6" type="ORF">MSP1401_LOCUS3579</name>
</gene>
<evidence type="ECO:0000313" key="6">
    <source>
        <dbReference type="EMBL" id="CAD8435424.1"/>
    </source>
</evidence>
<feature type="repeat" description="PPR" evidence="3">
    <location>
        <begin position="268"/>
        <end position="302"/>
    </location>
</feature>
<evidence type="ECO:0000256" key="2">
    <source>
        <dbReference type="ARBA" id="ARBA00022737"/>
    </source>
</evidence>
<dbReference type="InterPro" id="IPR002885">
    <property type="entry name" value="PPR_rpt"/>
</dbReference>
<feature type="repeat" description="PPR" evidence="3">
    <location>
        <begin position="303"/>
        <end position="337"/>
    </location>
</feature>
<dbReference type="EMBL" id="HBEN01004407">
    <property type="protein sequence ID" value="CAD8435424.1"/>
    <property type="molecule type" value="Transcribed_RNA"/>
</dbReference>
<dbReference type="PROSITE" id="PS51375">
    <property type="entry name" value="PPR"/>
    <property type="match status" value="6"/>
</dbReference>
<feature type="repeat" description="PPR" evidence="3">
    <location>
        <begin position="198"/>
        <end position="232"/>
    </location>
</feature>
<feature type="compositionally biased region" description="Basic and acidic residues" evidence="5">
    <location>
        <begin position="56"/>
        <end position="65"/>
    </location>
</feature>
<evidence type="ECO:0008006" key="7">
    <source>
        <dbReference type="Google" id="ProtNLM"/>
    </source>
</evidence>
<dbReference type="PANTHER" id="PTHR47447">
    <property type="entry name" value="OS03G0856100 PROTEIN"/>
    <property type="match status" value="1"/>
</dbReference>
<dbReference type="InterPro" id="IPR011990">
    <property type="entry name" value="TPR-like_helical_dom_sf"/>
</dbReference>
<feature type="compositionally biased region" description="Basic and acidic residues" evidence="5">
    <location>
        <begin position="455"/>
        <end position="498"/>
    </location>
</feature>
<feature type="compositionally biased region" description="Gly residues" evidence="5">
    <location>
        <begin position="119"/>
        <end position="128"/>
    </location>
</feature>
<keyword evidence="4" id="KW-0175">Coiled coil</keyword>
<evidence type="ECO:0000256" key="3">
    <source>
        <dbReference type="PROSITE-ProRule" id="PRU00708"/>
    </source>
</evidence>
<dbReference type="PANTHER" id="PTHR47447:SF17">
    <property type="entry name" value="OS12G0638900 PROTEIN"/>
    <property type="match status" value="1"/>
</dbReference>
<evidence type="ECO:0000256" key="5">
    <source>
        <dbReference type="SAM" id="MobiDB-lite"/>
    </source>
</evidence>
<feature type="region of interest" description="Disordered" evidence="5">
    <location>
        <begin position="1"/>
        <end position="171"/>
    </location>
</feature>
<feature type="repeat" description="PPR" evidence="3">
    <location>
        <begin position="351"/>
        <end position="385"/>
    </location>
</feature>
<sequence length="826" mass="86449">MVDEGWTTVEKKAPKEAAASGRGGGGGLNGKDRGRGAGGGVASAPGGASARGASSRRGERARDETLAGDAGAIPGRVSEHLVSAAGEPHVPRRRGAPPRRGERDDHASGPDGTEHAGPGRSGGGGASRGGSSSDRRGGDDTTHTPSDRPRDTGRRSTSTYVPGEPAKDLDSLSQAIQRARGGTDEVAKVLKVSTFRPGAPAFTTLIKSCGRLGAWEKACELYVCMKARGVAANTITCSALINACGKSRQWEKALEIFSEMKKDGVEANIFTYSALISACAKGKRLDKALEMFEECQNAGVEPDSITYGAVISACEKGKRVDKALEIFNSMKGSGSGSGSGQTAKRAPVECNVITYNSLLSACGRAGRHADALSVFDAMRKEGVKPDKVTFACVIAAHAGLGEHRKALDAFRGMSSARVEPDAAAATAALAACAAGGFADEAAAIYRDFVAKQGKAHGDSSSRQERDGRKEGRGANEKNLTAEETKTSSSSRDARDAAHAHGPPASMVAALLSAYEKAGAWRHALDLIGVIGDSSAIAKARAAASAAAKAEEEAIAAAAAAKNVVGSQGEKLPAGRADGAWSSAYRTLQAAHIKLQTKYDKLKDTKLNGLITEAESYRMELADHGAKAEELIKHFRVEADRQKEAAAGAEGASSRAYELERENAELKETLLAYQGKILRVEQEAAAATQRAAEEAAASTSGRWGSEELEAFMGLRWDKQSTGVHHFTHSATGFAFQLSAADPASYADDDEETRERRRRESDVVSGTGALADEVSFVPLEFGKAAGYLPGYLSEQIEFERGEMPEFVGRMLGVLNQVAAEHVAPAASR</sequence>
<feature type="repeat" description="PPR" evidence="3">
    <location>
        <begin position="386"/>
        <end position="420"/>
    </location>
</feature>
<dbReference type="Pfam" id="PF01535">
    <property type="entry name" value="PPR"/>
    <property type="match status" value="2"/>
</dbReference>
<dbReference type="AlphaFoldDB" id="A0A7S0CW46"/>
<dbReference type="NCBIfam" id="TIGR00756">
    <property type="entry name" value="PPR"/>
    <property type="match status" value="6"/>
</dbReference>
<comment type="similarity">
    <text evidence="1">Belongs to the PPR family. P subfamily.</text>
</comment>
<feature type="compositionally biased region" description="Basic and acidic residues" evidence="5">
    <location>
        <begin position="133"/>
        <end position="154"/>
    </location>
</feature>
<organism evidence="6">
    <name type="scientific">Micromonas pusilla</name>
    <name type="common">Picoplanktonic green alga</name>
    <name type="synonym">Chromulina pusilla</name>
    <dbReference type="NCBI Taxonomy" id="38833"/>
    <lineage>
        <taxon>Eukaryota</taxon>
        <taxon>Viridiplantae</taxon>
        <taxon>Chlorophyta</taxon>
        <taxon>Mamiellophyceae</taxon>
        <taxon>Mamiellales</taxon>
        <taxon>Mamiellaceae</taxon>
        <taxon>Micromonas</taxon>
    </lineage>
</organism>
<reference evidence="6" key="1">
    <citation type="submission" date="2021-01" db="EMBL/GenBank/DDBJ databases">
        <authorList>
            <person name="Corre E."/>
            <person name="Pelletier E."/>
            <person name="Niang G."/>
            <person name="Scheremetjew M."/>
            <person name="Finn R."/>
            <person name="Kale V."/>
            <person name="Holt S."/>
            <person name="Cochrane G."/>
            <person name="Meng A."/>
            <person name="Brown T."/>
            <person name="Cohen L."/>
        </authorList>
    </citation>
    <scope>NUCLEOTIDE SEQUENCE</scope>
    <source>
        <strain evidence="6">CCAC1681</strain>
    </source>
</reference>
<protein>
    <recommendedName>
        <fullName evidence="7">Pentacotripeptide-repeat region of PRORP domain-containing protein</fullName>
    </recommendedName>
</protein>
<dbReference type="Pfam" id="PF13041">
    <property type="entry name" value="PPR_2"/>
    <property type="match status" value="2"/>
</dbReference>
<dbReference type="Gene3D" id="1.25.40.10">
    <property type="entry name" value="Tetratricopeptide repeat domain"/>
    <property type="match status" value="2"/>
</dbReference>
<feature type="coiled-coil region" evidence="4">
    <location>
        <begin position="648"/>
        <end position="682"/>
    </location>
</feature>
<name>A0A7S0CW46_MICPS</name>
<feature type="compositionally biased region" description="Low complexity" evidence="5">
    <location>
        <begin position="42"/>
        <end position="55"/>
    </location>
</feature>
<accession>A0A7S0CW46</accession>
<feature type="compositionally biased region" description="Basic and acidic residues" evidence="5">
    <location>
        <begin position="99"/>
        <end position="114"/>
    </location>
</feature>
<proteinExistence type="inferred from homology"/>
<feature type="region of interest" description="Disordered" evidence="5">
    <location>
        <begin position="454"/>
        <end position="500"/>
    </location>
</feature>
<keyword evidence="2" id="KW-0677">Repeat</keyword>
<evidence type="ECO:0000256" key="4">
    <source>
        <dbReference type="SAM" id="Coils"/>
    </source>
</evidence>
<feature type="repeat" description="PPR" evidence="3">
    <location>
        <begin position="233"/>
        <end position="267"/>
    </location>
</feature>